<dbReference type="EMBL" id="CP031700">
    <property type="protein sequence ID" value="QEY26813.1"/>
    <property type="molecule type" value="Genomic_DNA"/>
</dbReference>
<organism evidence="16 17">
    <name type="scientific">Neisseria zalophi</name>
    <dbReference type="NCBI Taxonomy" id="640030"/>
    <lineage>
        <taxon>Bacteria</taxon>
        <taxon>Pseudomonadati</taxon>
        <taxon>Pseudomonadota</taxon>
        <taxon>Betaproteobacteria</taxon>
        <taxon>Neisseriales</taxon>
        <taxon>Neisseriaceae</taxon>
        <taxon>Neisseria</taxon>
    </lineage>
</organism>
<comment type="pathway">
    <text evidence="2 13">Cofactor biosynthesis; iron-sulfur cluster biosynthesis.</text>
</comment>
<keyword evidence="5 13" id="KW-0808">Transferase</keyword>
<dbReference type="InterPro" id="IPR015424">
    <property type="entry name" value="PyrdxlP-dep_Trfase"/>
</dbReference>
<comment type="catalytic activity">
    <reaction evidence="11 13">
        <text>(sulfur carrier)-H + L-cysteine = (sulfur carrier)-SH + L-alanine</text>
        <dbReference type="Rhea" id="RHEA:43892"/>
        <dbReference type="Rhea" id="RHEA-COMP:14737"/>
        <dbReference type="Rhea" id="RHEA-COMP:14739"/>
        <dbReference type="ChEBI" id="CHEBI:29917"/>
        <dbReference type="ChEBI" id="CHEBI:35235"/>
        <dbReference type="ChEBI" id="CHEBI:57972"/>
        <dbReference type="ChEBI" id="CHEBI:64428"/>
        <dbReference type="EC" id="2.8.1.7"/>
    </reaction>
</comment>
<keyword evidence="6 13" id="KW-0001">2Fe-2S</keyword>
<dbReference type="FunFam" id="3.40.640.10:FF:000003">
    <property type="entry name" value="Cysteine desulfurase IscS"/>
    <property type="match status" value="1"/>
</dbReference>
<keyword evidence="9 13" id="KW-0408">Iron</keyword>
<dbReference type="PANTHER" id="PTHR11601">
    <property type="entry name" value="CYSTEINE DESULFURYLASE FAMILY MEMBER"/>
    <property type="match status" value="1"/>
</dbReference>
<feature type="binding site" description="via persulfide group" evidence="13">
    <location>
        <position position="328"/>
    </location>
    <ligand>
        <name>[2Fe-2S] cluster</name>
        <dbReference type="ChEBI" id="CHEBI:190135"/>
        <note>ligand shared with IscU</note>
    </ligand>
</feature>
<evidence type="ECO:0000256" key="6">
    <source>
        <dbReference type="ARBA" id="ARBA00022714"/>
    </source>
</evidence>
<dbReference type="PANTHER" id="PTHR11601:SF34">
    <property type="entry name" value="CYSTEINE DESULFURASE"/>
    <property type="match status" value="1"/>
</dbReference>
<feature type="binding site" evidence="13">
    <location>
        <position position="155"/>
    </location>
    <ligand>
        <name>pyridoxal 5'-phosphate</name>
        <dbReference type="ChEBI" id="CHEBI:597326"/>
    </ligand>
</feature>
<evidence type="ECO:0000256" key="1">
    <source>
        <dbReference type="ARBA" id="ARBA00001933"/>
    </source>
</evidence>
<evidence type="ECO:0000256" key="5">
    <source>
        <dbReference type="ARBA" id="ARBA00022679"/>
    </source>
</evidence>
<dbReference type="InterPro" id="IPR015421">
    <property type="entry name" value="PyrdxlP-dep_Trfase_major"/>
</dbReference>
<dbReference type="GO" id="GO:0030170">
    <property type="term" value="F:pyridoxal phosphate binding"/>
    <property type="evidence" value="ECO:0007669"/>
    <property type="project" value="UniProtKB-UniRule"/>
</dbReference>
<dbReference type="AlphaFoldDB" id="A0A5J6Q078"/>
<proteinExistence type="inferred from homology"/>
<evidence type="ECO:0000256" key="12">
    <source>
        <dbReference type="ARBA" id="ARBA00072125"/>
    </source>
</evidence>
<dbReference type="InterPro" id="IPR015422">
    <property type="entry name" value="PyrdxlP-dep_Trfase_small"/>
</dbReference>
<evidence type="ECO:0000256" key="2">
    <source>
        <dbReference type="ARBA" id="ARBA00005151"/>
    </source>
</evidence>
<keyword evidence="10 13" id="KW-0411">Iron-sulfur</keyword>
<dbReference type="EC" id="2.8.1.7" evidence="4 13"/>
<dbReference type="HAMAP" id="MF_00331">
    <property type="entry name" value="Cys_desulf_IscS"/>
    <property type="match status" value="1"/>
</dbReference>
<gene>
    <name evidence="13 16" type="primary">iscS</name>
    <name evidence="16" type="ORF">D0T92_09905</name>
</gene>
<dbReference type="FunFam" id="3.90.1150.10:FF:000002">
    <property type="entry name" value="Cysteine desulfurase IscS"/>
    <property type="match status" value="1"/>
</dbReference>
<dbReference type="GO" id="GO:1990221">
    <property type="term" value="C:L-cysteine desulfurase complex"/>
    <property type="evidence" value="ECO:0007669"/>
    <property type="project" value="UniProtKB-ARBA"/>
</dbReference>
<comment type="subunit">
    <text evidence="13">Homodimer. Forms a heterotetramer with IscU, interacts with other sulfur acceptors.</text>
</comment>
<dbReference type="SUPFAM" id="SSF53383">
    <property type="entry name" value="PLP-dependent transferases"/>
    <property type="match status" value="1"/>
</dbReference>
<dbReference type="InterPro" id="IPR000192">
    <property type="entry name" value="Aminotrans_V_dom"/>
</dbReference>
<sequence length="404" mass="44805">MTVKTPIYLDYAATTPVDPRVAEKMIPYLTEQFGNPASNSHSFGWTAEEAVENARLEIAKLINADAKEIVFTSGATESDNLAIKGAAHFYKTRGKHLITVKTEHKAVLDTMRELERQGFEVTYLGVQDNGLIDLEELKAAIRPDTILVSVMWVNNEIGVIQDIPAIGEICRENKIIFHVDAAQAAGKTPIDVEAAKVDLMSLSAHKIYGPKGIGAMYVRRKPRVRLEAQMHGGGHERGFRSGTLPTHQIVGMGEAFRLAREELDKDREHALKLRDIFLKGIEGIEEVYINGDLDKRVPTNLNVSFNFVEGESLIMAVKELAVSSGSACTSASLEPSYVLRALGRNDELAHSSLRISFGRMTTEEEMAYAADLIKSKIGKLRELSPLWEMFKEGIDLNTVEWAEH</sequence>
<comment type="cofactor">
    <cofactor evidence="1 13 14">
        <name>pyridoxal 5'-phosphate</name>
        <dbReference type="ChEBI" id="CHEBI:597326"/>
    </cofactor>
</comment>
<evidence type="ECO:0000313" key="17">
    <source>
        <dbReference type="Proteomes" id="UP000325713"/>
    </source>
</evidence>
<dbReference type="NCBIfam" id="NF010611">
    <property type="entry name" value="PRK14012.1"/>
    <property type="match status" value="1"/>
</dbReference>
<feature type="binding site" evidence="13">
    <location>
        <position position="243"/>
    </location>
    <ligand>
        <name>pyridoxal 5'-phosphate</name>
        <dbReference type="ChEBI" id="CHEBI:597326"/>
    </ligand>
</feature>
<name>A0A5J6Q078_9NEIS</name>
<comment type="subcellular location">
    <subcellularLocation>
        <location evidence="13">Cytoplasm</location>
    </subcellularLocation>
</comment>
<feature type="modified residue" description="N6-(pyridoxal phosphate)lysine" evidence="13">
    <location>
        <position position="206"/>
    </location>
</feature>
<comment type="similarity">
    <text evidence="3 13">Belongs to the class-V pyridoxal-phosphate-dependent aminotransferase family. NifS/IscS subfamily.</text>
</comment>
<feature type="active site" description="Cysteine persulfide intermediate" evidence="13">
    <location>
        <position position="328"/>
    </location>
</feature>
<dbReference type="PROSITE" id="PS00595">
    <property type="entry name" value="AA_TRANSFER_CLASS_5"/>
    <property type="match status" value="1"/>
</dbReference>
<evidence type="ECO:0000256" key="9">
    <source>
        <dbReference type="ARBA" id="ARBA00023004"/>
    </source>
</evidence>
<evidence type="ECO:0000256" key="13">
    <source>
        <dbReference type="HAMAP-Rule" id="MF_00331"/>
    </source>
</evidence>
<dbReference type="InterPro" id="IPR010240">
    <property type="entry name" value="Cys_deSase_IscS"/>
</dbReference>
<dbReference type="RefSeq" id="WP_151052437.1">
    <property type="nucleotide sequence ID" value="NZ_CP031700.1"/>
</dbReference>
<dbReference type="GO" id="GO:0044571">
    <property type="term" value="P:[2Fe-2S] cluster assembly"/>
    <property type="evidence" value="ECO:0007669"/>
    <property type="project" value="UniProtKB-UniRule"/>
</dbReference>
<feature type="binding site" evidence="13">
    <location>
        <begin position="203"/>
        <end position="205"/>
    </location>
    <ligand>
        <name>pyridoxal 5'-phosphate</name>
        <dbReference type="ChEBI" id="CHEBI:597326"/>
    </ligand>
</feature>
<evidence type="ECO:0000256" key="14">
    <source>
        <dbReference type="RuleBase" id="RU004504"/>
    </source>
</evidence>
<evidence type="ECO:0000256" key="10">
    <source>
        <dbReference type="ARBA" id="ARBA00023014"/>
    </source>
</evidence>
<dbReference type="Gene3D" id="3.90.1150.10">
    <property type="entry name" value="Aspartate Aminotransferase, domain 1"/>
    <property type="match status" value="1"/>
</dbReference>
<dbReference type="GO" id="GO:0046872">
    <property type="term" value="F:metal ion binding"/>
    <property type="evidence" value="ECO:0007669"/>
    <property type="project" value="UniProtKB-KW"/>
</dbReference>
<accession>A0A5J6Q078</accession>
<dbReference type="InterPro" id="IPR020578">
    <property type="entry name" value="Aminotrans_V_PyrdxlP_BS"/>
</dbReference>
<protein>
    <recommendedName>
        <fullName evidence="12 13">Cysteine desulfurase IscS</fullName>
        <ecNumber evidence="4 13">2.8.1.7</ecNumber>
    </recommendedName>
</protein>
<evidence type="ECO:0000313" key="16">
    <source>
        <dbReference type="EMBL" id="QEY26813.1"/>
    </source>
</evidence>
<feature type="domain" description="Aminotransferase class V" evidence="15">
    <location>
        <begin position="7"/>
        <end position="366"/>
    </location>
</feature>
<dbReference type="UniPathway" id="UPA00266"/>
<dbReference type="Gene3D" id="3.40.640.10">
    <property type="entry name" value="Type I PLP-dependent aspartate aminotransferase-like (Major domain)"/>
    <property type="match status" value="1"/>
</dbReference>
<dbReference type="NCBIfam" id="TIGR02006">
    <property type="entry name" value="IscS"/>
    <property type="match status" value="1"/>
</dbReference>
<dbReference type="Pfam" id="PF00266">
    <property type="entry name" value="Aminotran_5"/>
    <property type="match status" value="1"/>
</dbReference>
<evidence type="ECO:0000256" key="11">
    <source>
        <dbReference type="ARBA" id="ARBA00050776"/>
    </source>
</evidence>
<evidence type="ECO:0000256" key="3">
    <source>
        <dbReference type="ARBA" id="ARBA00006490"/>
    </source>
</evidence>
<comment type="function">
    <text evidence="13">Master enzyme that delivers sulfur to a number of partners involved in Fe-S cluster assembly, tRNA modification or cofactor biosynthesis. Catalyzes the removal of elemental sulfur atoms from cysteine to produce alanine. Functions as a sulfur delivery protein for Fe-S cluster synthesis onto IscU, an Fe-S scaffold assembly protein, as well as other S acceptor proteins.</text>
</comment>
<keyword evidence="13" id="KW-0963">Cytoplasm</keyword>
<evidence type="ECO:0000256" key="7">
    <source>
        <dbReference type="ARBA" id="ARBA00022723"/>
    </source>
</evidence>
<keyword evidence="7 13" id="KW-0479">Metal-binding</keyword>
<feature type="binding site" evidence="13">
    <location>
        <position position="183"/>
    </location>
    <ligand>
        <name>pyridoxal 5'-phosphate</name>
        <dbReference type="ChEBI" id="CHEBI:597326"/>
    </ligand>
</feature>
<evidence type="ECO:0000259" key="15">
    <source>
        <dbReference type="Pfam" id="PF00266"/>
    </source>
</evidence>
<dbReference type="GO" id="GO:0031071">
    <property type="term" value="F:cysteine desulfurase activity"/>
    <property type="evidence" value="ECO:0007669"/>
    <property type="project" value="UniProtKB-UniRule"/>
</dbReference>
<dbReference type="PIRSF" id="PIRSF005572">
    <property type="entry name" value="NifS"/>
    <property type="match status" value="1"/>
</dbReference>
<dbReference type="GO" id="GO:0051537">
    <property type="term" value="F:2 iron, 2 sulfur cluster binding"/>
    <property type="evidence" value="ECO:0007669"/>
    <property type="project" value="UniProtKB-UniRule"/>
</dbReference>
<feature type="binding site" evidence="13">
    <location>
        <begin position="75"/>
        <end position="76"/>
    </location>
    <ligand>
        <name>pyridoxal 5'-phosphate</name>
        <dbReference type="ChEBI" id="CHEBI:597326"/>
    </ligand>
</feature>
<keyword evidence="17" id="KW-1185">Reference proteome</keyword>
<dbReference type="OrthoDB" id="9808002at2"/>
<dbReference type="Proteomes" id="UP000325713">
    <property type="component" value="Chromosome"/>
</dbReference>
<evidence type="ECO:0000256" key="8">
    <source>
        <dbReference type="ARBA" id="ARBA00022898"/>
    </source>
</evidence>
<dbReference type="KEGG" id="nzl:D0T92_09905"/>
<dbReference type="InterPro" id="IPR016454">
    <property type="entry name" value="Cysteine_dSase"/>
</dbReference>
<evidence type="ECO:0000256" key="4">
    <source>
        <dbReference type="ARBA" id="ARBA00012239"/>
    </source>
</evidence>
<reference evidence="16 17" key="1">
    <citation type="submission" date="2018-08" db="EMBL/GenBank/DDBJ databases">
        <title>Neisseria zalophi ATCC BAA-2455 complete genome.</title>
        <authorList>
            <person name="Veseli I.A."/>
            <person name="Buttler R."/>
            <person name="Mascarenhas dos Santos A.C."/>
            <person name="Pombert J.-F."/>
        </authorList>
    </citation>
    <scope>NUCLEOTIDE SEQUENCE [LARGE SCALE GENOMIC DNA]</scope>
    <source>
        <strain evidence="16 17">ATCC BAA-2455</strain>
    </source>
</reference>
<keyword evidence="8 13" id="KW-0663">Pyridoxal phosphate</keyword>